<dbReference type="Pfam" id="PF24244">
    <property type="entry name" value="Iec3-like_M"/>
    <property type="match status" value="1"/>
</dbReference>
<evidence type="ECO:0000259" key="2">
    <source>
        <dbReference type="Pfam" id="PF14612"/>
    </source>
</evidence>
<organism evidence="4 5">
    <name type="scientific">Saccharata proteae CBS 121410</name>
    <dbReference type="NCBI Taxonomy" id="1314787"/>
    <lineage>
        <taxon>Eukaryota</taxon>
        <taxon>Fungi</taxon>
        <taxon>Dikarya</taxon>
        <taxon>Ascomycota</taxon>
        <taxon>Pezizomycotina</taxon>
        <taxon>Dothideomycetes</taxon>
        <taxon>Dothideomycetes incertae sedis</taxon>
        <taxon>Botryosphaeriales</taxon>
        <taxon>Saccharataceae</taxon>
        <taxon>Saccharata</taxon>
    </lineage>
</organism>
<feature type="non-terminal residue" evidence="4">
    <location>
        <position position="1"/>
    </location>
</feature>
<dbReference type="OrthoDB" id="4095124at2759"/>
<feature type="compositionally biased region" description="Basic residues" evidence="1">
    <location>
        <begin position="240"/>
        <end position="249"/>
    </location>
</feature>
<accession>A0A9P4I3U1</accession>
<name>A0A9P4I3U1_9PEZI</name>
<dbReference type="Proteomes" id="UP000799776">
    <property type="component" value="Unassembled WGS sequence"/>
</dbReference>
<dbReference type="GO" id="GO:0031011">
    <property type="term" value="C:Ino80 complex"/>
    <property type="evidence" value="ECO:0007669"/>
    <property type="project" value="InterPro"/>
</dbReference>
<feature type="domain" description="INO80 complex subunit 3 N-terminal" evidence="2">
    <location>
        <begin position="1"/>
        <end position="66"/>
    </location>
</feature>
<keyword evidence="5" id="KW-1185">Reference proteome</keyword>
<feature type="domain" description="INO80 complex subunit 3-like middle region" evidence="3">
    <location>
        <begin position="125"/>
        <end position="226"/>
    </location>
</feature>
<feature type="region of interest" description="Disordered" evidence="1">
    <location>
        <begin position="224"/>
        <end position="327"/>
    </location>
</feature>
<dbReference type="InterPro" id="IPR032742">
    <property type="entry name" value="Iec3_N"/>
</dbReference>
<evidence type="ECO:0000256" key="1">
    <source>
        <dbReference type="SAM" id="MobiDB-lite"/>
    </source>
</evidence>
<dbReference type="InterPro" id="IPR055449">
    <property type="entry name" value="Iec3-like_M"/>
</dbReference>
<dbReference type="EMBL" id="ML978711">
    <property type="protein sequence ID" value="KAF2091969.1"/>
    <property type="molecule type" value="Genomic_DNA"/>
</dbReference>
<dbReference type="AlphaFoldDB" id="A0A9P4I3U1"/>
<reference evidence="4" key="1">
    <citation type="journal article" date="2020" name="Stud. Mycol.">
        <title>101 Dothideomycetes genomes: a test case for predicting lifestyles and emergence of pathogens.</title>
        <authorList>
            <person name="Haridas S."/>
            <person name="Albert R."/>
            <person name="Binder M."/>
            <person name="Bloem J."/>
            <person name="Labutti K."/>
            <person name="Salamov A."/>
            <person name="Andreopoulos B."/>
            <person name="Baker S."/>
            <person name="Barry K."/>
            <person name="Bills G."/>
            <person name="Bluhm B."/>
            <person name="Cannon C."/>
            <person name="Castanera R."/>
            <person name="Culley D."/>
            <person name="Daum C."/>
            <person name="Ezra D."/>
            <person name="Gonzalez J."/>
            <person name="Henrissat B."/>
            <person name="Kuo A."/>
            <person name="Liang C."/>
            <person name="Lipzen A."/>
            <person name="Lutzoni F."/>
            <person name="Magnuson J."/>
            <person name="Mondo S."/>
            <person name="Nolan M."/>
            <person name="Ohm R."/>
            <person name="Pangilinan J."/>
            <person name="Park H.-J."/>
            <person name="Ramirez L."/>
            <person name="Alfaro M."/>
            <person name="Sun H."/>
            <person name="Tritt A."/>
            <person name="Yoshinaga Y."/>
            <person name="Zwiers L.-H."/>
            <person name="Turgeon B."/>
            <person name="Goodwin S."/>
            <person name="Spatafora J."/>
            <person name="Crous P."/>
            <person name="Grigoriev I."/>
        </authorList>
    </citation>
    <scope>NUCLEOTIDE SEQUENCE</scope>
    <source>
        <strain evidence="4">CBS 121410</strain>
    </source>
</reference>
<gene>
    <name evidence="4" type="ORF">K490DRAFT_10242</name>
</gene>
<evidence type="ECO:0000259" key="3">
    <source>
        <dbReference type="Pfam" id="PF24244"/>
    </source>
</evidence>
<evidence type="ECO:0008006" key="6">
    <source>
        <dbReference type="Google" id="ProtNLM"/>
    </source>
</evidence>
<sequence>RKKYRKMRMRFDDAMRVSNNYFRDEHKAVLLARRLQEQNDQLMDLLLDLNEEPHIPINLRYDLSAPAPSQSDVPSLVPDADTDHATTKRKLHEMRDQLAAGTLDAEEFGRLEAELASKLSAVGGKSLAALLEQVPHTHYSPEQPVPEEALDEMNYLSQGHEDEYLAALDNALGDTSMYDPLDPSGRPIRYGERVIPSDKELQLRNPDSVYNWLRKHQPQVFLQDRENGDGGAEAAPAKPGKGRGGGKKKAAAEAAAAAAAVTPVQQRMEGDIDEEISFVPETGSGRGRRNKDDDAYRPKGGSNRATKRKREDGESTRGGRGKKARAS</sequence>
<dbReference type="Pfam" id="PF14612">
    <property type="entry name" value="Ino80_Iec3"/>
    <property type="match status" value="1"/>
</dbReference>
<evidence type="ECO:0000313" key="4">
    <source>
        <dbReference type="EMBL" id="KAF2091969.1"/>
    </source>
</evidence>
<protein>
    <recommendedName>
        <fullName evidence="6">IEC3 subunit of the Ino80 complex, chromatin re-modelling-domain-containing protein</fullName>
    </recommendedName>
</protein>
<evidence type="ECO:0000313" key="5">
    <source>
        <dbReference type="Proteomes" id="UP000799776"/>
    </source>
</evidence>
<comment type="caution">
    <text evidence="4">The sequence shown here is derived from an EMBL/GenBank/DDBJ whole genome shotgun (WGS) entry which is preliminary data.</text>
</comment>
<feature type="non-terminal residue" evidence="4">
    <location>
        <position position="327"/>
    </location>
</feature>
<dbReference type="GO" id="GO:0006338">
    <property type="term" value="P:chromatin remodeling"/>
    <property type="evidence" value="ECO:0007669"/>
    <property type="project" value="InterPro"/>
</dbReference>
<proteinExistence type="predicted"/>